<dbReference type="Proteomes" id="UP001652583">
    <property type="component" value="Unplaced"/>
</dbReference>
<dbReference type="RefSeq" id="XP_053069951.1">
    <property type="nucleotide sequence ID" value="XM_053213976.1"/>
</dbReference>
<accession>A0ABM3PE50</accession>
<keyword evidence="5" id="KW-1185">Reference proteome</keyword>
<feature type="coiled-coil region" evidence="2">
    <location>
        <begin position="76"/>
        <end position="155"/>
    </location>
</feature>
<feature type="transmembrane region" description="Helical" evidence="4">
    <location>
        <begin position="43"/>
        <end position="61"/>
    </location>
</feature>
<dbReference type="InterPro" id="IPR051500">
    <property type="entry name" value="cTAGE_MIA/OTOR"/>
</dbReference>
<protein>
    <submittedName>
        <fullName evidence="6">Transport and Golgi organization protein 1 homolog isoform X1</fullName>
    </submittedName>
</protein>
<proteinExistence type="predicted"/>
<feature type="compositionally biased region" description="Pro residues" evidence="3">
    <location>
        <begin position="368"/>
        <end position="386"/>
    </location>
</feature>
<dbReference type="PANTHER" id="PTHR23158">
    <property type="entry name" value="MELANOMA INHIBITORY ACTIVITY-RELATED"/>
    <property type="match status" value="1"/>
</dbReference>
<dbReference type="GeneID" id="106970522"/>
<evidence type="ECO:0000313" key="5">
    <source>
        <dbReference type="Proteomes" id="UP001652583"/>
    </source>
</evidence>
<feature type="region of interest" description="Disordered" evidence="3">
    <location>
        <begin position="332"/>
        <end position="460"/>
    </location>
</feature>
<feature type="compositionally biased region" description="Pro residues" evidence="3">
    <location>
        <begin position="435"/>
        <end position="452"/>
    </location>
</feature>
<sequence length="460" mass="51754">MTVRKLFFCMLLLGYPGYPNTNLVHLLADHFPLGSRVFGTLWKLAVITATVAICACLIYLWRVVLATEPPVYPVNLQQKTAKINTLEKENTELAEAIATWEQKIHLQEAKRESNILSAEALKLKSEDANGQLEELRAWRSNKRALEARIKAVEDLHNAVSSIKAIREETAKRLKESRDVLDESYEERKMATAKNLDMTNCELVAMKNQMATAEENLKIATRDIRKCKQQIEQTREQLQKAELTFTHQVAVYERNAEDNRIKTRIWERKMAEQSREVARLKHRLHEMEGKRLLEGYRRWRPMPGSPEMQNLARREPLAEAGVPPMSHIYKQSTNNAEKDKGSVDPWRPPPSTGRFCPPHYRGHPLIWAHPPPVPGSGPSRTPPPAPLGPSADPHVAPVSNNNTDSTERTTKDKAIMNARGPGPSPGSPCRLSPMDHPSPPVTGDGPPPPPAPPRTKFGKMT</sequence>
<evidence type="ECO:0000256" key="1">
    <source>
        <dbReference type="ARBA" id="ARBA00023054"/>
    </source>
</evidence>
<evidence type="ECO:0000313" key="6">
    <source>
        <dbReference type="RefSeq" id="XP_053069951.1"/>
    </source>
</evidence>
<keyword evidence="4" id="KW-0472">Membrane</keyword>
<evidence type="ECO:0000256" key="4">
    <source>
        <dbReference type="SAM" id="Phobius"/>
    </source>
</evidence>
<keyword evidence="1 2" id="KW-0175">Coiled coil</keyword>
<feature type="coiled-coil region" evidence="2">
    <location>
        <begin position="195"/>
        <end position="243"/>
    </location>
</feature>
<keyword evidence="4" id="KW-0812">Transmembrane</keyword>
<gene>
    <name evidence="6" type="primary">LOC106970522</name>
</gene>
<dbReference type="PANTHER" id="PTHR23158:SF33">
    <property type="entry name" value="TRANSPORT AND GOLGI ORGANIZATION PROTEIN 1"/>
    <property type="match status" value="1"/>
</dbReference>
<keyword evidence="4" id="KW-1133">Transmembrane helix</keyword>
<evidence type="ECO:0000256" key="2">
    <source>
        <dbReference type="SAM" id="Coils"/>
    </source>
</evidence>
<feature type="compositionally biased region" description="Basic and acidic residues" evidence="3">
    <location>
        <begin position="404"/>
        <end position="413"/>
    </location>
</feature>
<evidence type="ECO:0000256" key="3">
    <source>
        <dbReference type="SAM" id="MobiDB-lite"/>
    </source>
</evidence>
<name>A0ABM3PE50_ACIJB</name>
<reference evidence="6" key="1">
    <citation type="submission" date="2025-08" db="UniProtKB">
        <authorList>
            <consortium name="RefSeq"/>
        </authorList>
    </citation>
    <scope>IDENTIFICATION</scope>
    <source>
        <tissue evidence="6">Blood</tissue>
    </source>
</reference>
<organism evidence="5 6">
    <name type="scientific">Acinonyx jubatus</name>
    <name type="common">Cheetah</name>
    <dbReference type="NCBI Taxonomy" id="32536"/>
    <lineage>
        <taxon>Eukaryota</taxon>
        <taxon>Metazoa</taxon>
        <taxon>Chordata</taxon>
        <taxon>Craniata</taxon>
        <taxon>Vertebrata</taxon>
        <taxon>Euteleostomi</taxon>
        <taxon>Mammalia</taxon>
        <taxon>Eutheria</taxon>
        <taxon>Laurasiatheria</taxon>
        <taxon>Carnivora</taxon>
        <taxon>Feliformia</taxon>
        <taxon>Felidae</taxon>
        <taxon>Felinae</taxon>
        <taxon>Acinonyx</taxon>
    </lineage>
</organism>